<dbReference type="Proteomes" id="UP001175271">
    <property type="component" value="Unassembled WGS sequence"/>
</dbReference>
<name>A0AA39M0M5_9BILA</name>
<protein>
    <submittedName>
        <fullName evidence="1">Uncharacterized protein</fullName>
    </submittedName>
</protein>
<evidence type="ECO:0000313" key="1">
    <source>
        <dbReference type="EMBL" id="KAK0416478.1"/>
    </source>
</evidence>
<proteinExistence type="predicted"/>
<organism evidence="1 2">
    <name type="scientific">Steinernema hermaphroditum</name>
    <dbReference type="NCBI Taxonomy" id="289476"/>
    <lineage>
        <taxon>Eukaryota</taxon>
        <taxon>Metazoa</taxon>
        <taxon>Ecdysozoa</taxon>
        <taxon>Nematoda</taxon>
        <taxon>Chromadorea</taxon>
        <taxon>Rhabditida</taxon>
        <taxon>Tylenchina</taxon>
        <taxon>Panagrolaimomorpha</taxon>
        <taxon>Strongyloidoidea</taxon>
        <taxon>Steinernematidae</taxon>
        <taxon>Steinernema</taxon>
    </lineage>
</organism>
<evidence type="ECO:0000313" key="2">
    <source>
        <dbReference type="Proteomes" id="UP001175271"/>
    </source>
</evidence>
<dbReference type="EMBL" id="JAUCMV010000002">
    <property type="protein sequence ID" value="KAK0416478.1"/>
    <property type="molecule type" value="Genomic_DNA"/>
</dbReference>
<keyword evidence="2" id="KW-1185">Reference proteome</keyword>
<sequence>MADDEDGLDAVGSPEERRIEVLLRRHQLGAAPEAVDGNDRLRPRGGDLPCQDLGVLLRRVLQGVRGREGCCTHDEDEGGADVGTAEGDDRQLDYCMYEGEHGVASGDALLAKHVGALLRNHRNGLQRELGVVVDVAVPVVPFPELGGYGSDGKATNQWNL</sequence>
<accession>A0AA39M0M5</accession>
<gene>
    <name evidence="1" type="ORF">QR680_012512</name>
</gene>
<dbReference type="AlphaFoldDB" id="A0AA39M0M5"/>
<reference evidence="1" key="1">
    <citation type="submission" date="2023-06" db="EMBL/GenBank/DDBJ databases">
        <title>Genomic analysis of the entomopathogenic nematode Steinernema hermaphroditum.</title>
        <authorList>
            <person name="Schwarz E.M."/>
            <person name="Heppert J.K."/>
            <person name="Baniya A."/>
            <person name="Schwartz H.T."/>
            <person name="Tan C.-H."/>
            <person name="Antoshechkin I."/>
            <person name="Sternberg P.W."/>
            <person name="Goodrich-Blair H."/>
            <person name="Dillman A.R."/>
        </authorList>
    </citation>
    <scope>NUCLEOTIDE SEQUENCE</scope>
    <source>
        <strain evidence="1">PS9179</strain>
        <tissue evidence="1">Whole animal</tissue>
    </source>
</reference>
<comment type="caution">
    <text evidence="1">The sequence shown here is derived from an EMBL/GenBank/DDBJ whole genome shotgun (WGS) entry which is preliminary data.</text>
</comment>